<evidence type="ECO:0000313" key="1">
    <source>
        <dbReference type="EMBL" id="CAH2302236.1"/>
    </source>
</evidence>
<organism evidence="1 2">
    <name type="scientific">Pelobates cultripes</name>
    <name type="common">Western spadefoot toad</name>
    <dbReference type="NCBI Taxonomy" id="61616"/>
    <lineage>
        <taxon>Eukaryota</taxon>
        <taxon>Metazoa</taxon>
        <taxon>Chordata</taxon>
        <taxon>Craniata</taxon>
        <taxon>Vertebrata</taxon>
        <taxon>Euteleostomi</taxon>
        <taxon>Amphibia</taxon>
        <taxon>Batrachia</taxon>
        <taxon>Anura</taxon>
        <taxon>Pelobatoidea</taxon>
        <taxon>Pelobatidae</taxon>
        <taxon>Pelobates</taxon>
    </lineage>
</organism>
<keyword evidence="2" id="KW-1185">Reference proteome</keyword>
<proteinExistence type="predicted"/>
<sequence length="98" mass="10914">MQDSVASFPVVVNYQVHNAPRVALNFRFRHSKVQYDAAANAVASFPVFVNDNKVHSPRHSKVQYDAAANAVASFPVFVNDNKVHSPPPESIILQHILY</sequence>
<dbReference type="AlphaFoldDB" id="A0AAD1SIJ1"/>
<dbReference type="Proteomes" id="UP001295444">
    <property type="component" value="Chromosome 06"/>
</dbReference>
<name>A0AAD1SIJ1_PELCU</name>
<accession>A0AAD1SIJ1</accession>
<gene>
    <name evidence="1" type="ORF">PECUL_23A059498</name>
</gene>
<protein>
    <submittedName>
        <fullName evidence="1">Uncharacterized protein</fullName>
    </submittedName>
</protein>
<dbReference type="EMBL" id="OW240917">
    <property type="protein sequence ID" value="CAH2302236.1"/>
    <property type="molecule type" value="Genomic_DNA"/>
</dbReference>
<evidence type="ECO:0000313" key="2">
    <source>
        <dbReference type="Proteomes" id="UP001295444"/>
    </source>
</evidence>
<reference evidence="1" key="1">
    <citation type="submission" date="2022-03" db="EMBL/GenBank/DDBJ databases">
        <authorList>
            <person name="Alioto T."/>
            <person name="Alioto T."/>
            <person name="Gomez Garrido J."/>
        </authorList>
    </citation>
    <scope>NUCLEOTIDE SEQUENCE</scope>
</reference>